<gene>
    <name evidence="1" type="ORF">ATANTOWER_022945</name>
</gene>
<reference evidence="1 2" key="1">
    <citation type="submission" date="2021-07" db="EMBL/GenBank/DDBJ databases">
        <authorList>
            <person name="Palmer J.M."/>
        </authorList>
    </citation>
    <scope>NUCLEOTIDE SEQUENCE [LARGE SCALE GENOMIC DNA]</scope>
    <source>
        <strain evidence="1 2">AT_MEX2019</strain>
        <tissue evidence="1">Muscle</tissue>
    </source>
</reference>
<keyword evidence="2" id="KW-1185">Reference proteome</keyword>
<dbReference type="Proteomes" id="UP001345963">
    <property type="component" value="Unassembled WGS sequence"/>
</dbReference>
<proteinExistence type="predicted"/>
<name>A0ABU7BV20_9TELE</name>
<organism evidence="1 2">
    <name type="scientific">Ataeniobius toweri</name>
    <dbReference type="NCBI Taxonomy" id="208326"/>
    <lineage>
        <taxon>Eukaryota</taxon>
        <taxon>Metazoa</taxon>
        <taxon>Chordata</taxon>
        <taxon>Craniata</taxon>
        <taxon>Vertebrata</taxon>
        <taxon>Euteleostomi</taxon>
        <taxon>Actinopterygii</taxon>
        <taxon>Neopterygii</taxon>
        <taxon>Teleostei</taxon>
        <taxon>Neoteleostei</taxon>
        <taxon>Acanthomorphata</taxon>
        <taxon>Ovalentaria</taxon>
        <taxon>Atherinomorphae</taxon>
        <taxon>Cyprinodontiformes</taxon>
        <taxon>Goodeidae</taxon>
        <taxon>Ataeniobius</taxon>
    </lineage>
</organism>
<dbReference type="EMBL" id="JAHUTI010069348">
    <property type="protein sequence ID" value="MED6254321.1"/>
    <property type="molecule type" value="Genomic_DNA"/>
</dbReference>
<accession>A0ABU7BV20</accession>
<sequence>MHVPMSCYRFGPQQPSNMTEESSQTKDPANGLEFISLFEYFRCRAEKTMHQSEDYVEQQSPHRRHWQSPLFASSCCLNHNHYQGHGVTGASPGVFEREAGYTLDKSPVHCRATQRHTGRTTMYTPIHT</sequence>
<evidence type="ECO:0000313" key="1">
    <source>
        <dbReference type="EMBL" id="MED6254321.1"/>
    </source>
</evidence>
<evidence type="ECO:0000313" key="2">
    <source>
        <dbReference type="Proteomes" id="UP001345963"/>
    </source>
</evidence>
<comment type="caution">
    <text evidence="1">The sequence shown here is derived from an EMBL/GenBank/DDBJ whole genome shotgun (WGS) entry which is preliminary data.</text>
</comment>
<protein>
    <submittedName>
        <fullName evidence="1">Uncharacterized protein</fullName>
    </submittedName>
</protein>